<keyword evidence="8" id="KW-1185">Reference proteome</keyword>
<dbReference type="SUPFAM" id="SSF54695">
    <property type="entry name" value="POZ domain"/>
    <property type="match status" value="1"/>
</dbReference>
<dbReference type="InterPro" id="IPR000210">
    <property type="entry name" value="BTB/POZ_dom"/>
</dbReference>
<dbReference type="Pfam" id="PF00651">
    <property type="entry name" value="BTB"/>
    <property type="match status" value="1"/>
</dbReference>
<evidence type="ECO:0000259" key="6">
    <source>
        <dbReference type="PROSITE" id="PS51649"/>
    </source>
</evidence>
<protein>
    <recommendedName>
        <fullName evidence="9">NPH3 domain-containing protein</fullName>
    </recommendedName>
</protein>
<dbReference type="Gene3D" id="3.30.710.10">
    <property type="entry name" value="Potassium Channel Kv1.1, Chain A"/>
    <property type="match status" value="1"/>
</dbReference>
<feature type="domain" description="BTB" evidence="5">
    <location>
        <begin position="67"/>
        <end position="131"/>
    </location>
</feature>
<evidence type="ECO:0008006" key="9">
    <source>
        <dbReference type="Google" id="ProtNLM"/>
    </source>
</evidence>
<keyword evidence="2" id="KW-0833">Ubl conjugation pathway</keyword>
<dbReference type="InterPro" id="IPR027356">
    <property type="entry name" value="NPH3_dom"/>
</dbReference>
<feature type="region of interest" description="Disordered" evidence="4">
    <location>
        <begin position="23"/>
        <end position="48"/>
    </location>
</feature>
<dbReference type="PANTHER" id="PTHR32370">
    <property type="entry name" value="OS12G0117600 PROTEIN"/>
    <property type="match status" value="1"/>
</dbReference>
<dbReference type="InterPro" id="IPR011333">
    <property type="entry name" value="SKP1/BTB/POZ_sf"/>
</dbReference>
<feature type="compositionally biased region" description="Polar residues" evidence="4">
    <location>
        <begin position="28"/>
        <end position="48"/>
    </location>
</feature>
<reference evidence="7" key="1">
    <citation type="journal article" date="2022" name="Cell">
        <title>Repeat-based holocentromeres influence genome architecture and karyotype evolution.</title>
        <authorList>
            <person name="Hofstatter P.G."/>
            <person name="Thangavel G."/>
            <person name="Lux T."/>
            <person name="Neumann P."/>
            <person name="Vondrak T."/>
            <person name="Novak P."/>
            <person name="Zhang M."/>
            <person name="Costa L."/>
            <person name="Castellani M."/>
            <person name="Scott A."/>
            <person name="Toegelov H."/>
            <person name="Fuchs J."/>
            <person name="Mata-Sucre Y."/>
            <person name="Dias Y."/>
            <person name="Vanzela A.L.L."/>
            <person name="Huettel B."/>
            <person name="Almeida C.C.S."/>
            <person name="Simkova H."/>
            <person name="Souza G."/>
            <person name="Pedrosa-Harand A."/>
            <person name="Macas J."/>
            <person name="Mayer K.F.X."/>
            <person name="Houben A."/>
            <person name="Marques A."/>
        </authorList>
    </citation>
    <scope>NUCLEOTIDE SEQUENCE</scope>
    <source>
        <strain evidence="7">RhyBre1mFocal</strain>
    </source>
</reference>
<dbReference type="InterPro" id="IPR043454">
    <property type="entry name" value="NPH3/RPT2-like"/>
</dbReference>
<gene>
    <name evidence="7" type="ORF">LUZ63_005975</name>
</gene>
<evidence type="ECO:0000256" key="3">
    <source>
        <dbReference type="PROSITE-ProRule" id="PRU00982"/>
    </source>
</evidence>
<dbReference type="AlphaFoldDB" id="A0A9Q0CNW7"/>
<evidence type="ECO:0000256" key="1">
    <source>
        <dbReference type="ARBA" id="ARBA00004906"/>
    </source>
</evidence>
<accession>A0A9Q0CNW7</accession>
<evidence type="ECO:0000259" key="5">
    <source>
        <dbReference type="PROSITE" id="PS50097"/>
    </source>
</evidence>
<evidence type="ECO:0000313" key="8">
    <source>
        <dbReference type="Proteomes" id="UP001151287"/>
    </source>
</evidence>
<dbReference type="Proteomes" id="UP001151287">
    <property type="component" value="Unassembled WGS sequence"/>
</dbReference>
<feature type="domain" description="NPH3" evidence="6">
    <location>
        <begin position="223"/>
        <end position="307"/>
    </location>
</feature>
<comment type="pathway">
    <text evidence="1">Protein modification; protein ubiquitination.</text>
</comment>
<organism evidence="7 8">
    <name type="scientific">Rhynchospora breviuscula</name>
    <dbReference type="NCBI Taxonomy" id="2022672"/>
    <lineage>
        <taxon>Eukaryota</taxon>
        <taxon>Viridiplantae</taxon>
        <taxon>Streptophyta</taxon>
        <taxon>Embryophyta</taxon>
        <taxon>Tracheophyta</taxon>
        <taxon>Spermatophyta</taxon>
        <taxon>Magnoliopsida</taxon>
        <taxon>Liliopsida</taxon>
        <taxon>Poales</taxon>
        <taxon>Cyperaceae</taxon>
        <taxon>Cyperoideae</taxon>
        <taxon>Rhynchosporeae</taxon>
        <taxon>Rhynchospora</taxon>
    </lineage>
</organism>
<evidence type="ECO:0000256" key="4">
    <source>
        <dbReference type="SAM" id="MobiDB-lite"/>
    </source>
</evidence>
<comment type="similarity">
    <text evidence="3">Belongs to the NPH3 family.</text>
</comment>
<dbReference type="PROSITE" id="PS50097">
    <property type="entry name" value="BTB"/>
    <property type="match status" value="1"/>
</dbReference>
<dbReference type="PROSITE" id="PS51649">
    <property type="entry name" value="NPH3"/>
    <property type="match status" value="1"/>
</dbReference>
<dbReference type="OrthoDB" id="407106at2759"/>
<dbReference type="EMBL" id="JAMQYH010000002">
    <property type="protein sequence ID" value="KAJ1697463.1"/>
    <property type="molecule type" value="Genomic_DNA"/>
</dbReference>
<sequence>MEMNGWQQLGVVDTIYEDQEEDEEDFVNSLSHSSSAVGSPSNRADLSPPSTLRAIVEAWSREKGCRPDVIVRVEDQCFRLHKDPVIHRCGYLKRHLTDSSDITIKLPLDLTADAFSLVIISCYNDNVPLTPTNLASVCAAAEWLEISNNDTSTNPYLTTLIEDYFFQEVATESTRTIEVLRSCVKLFGGEASAPAVTFFARCVEVFAGSVVAGEEWLDDVAALPIEEMQAVADEMHERSLHDHDLLYRLVDHYLENHEGKLSEEEKARLCYTITCSSLSPPLFMHLVQNPRLPLRFIVQAMLLDQLQSHHSMFLHHRPTITPQIKPSQLQHPLPTPPAQTLGAILQRDALLRQSAHLRASMEATSFRIESLEREMAGLKRCLRRSDEAARSESFRTVSEITAKSGDIEGKAFLGTRLVRGFKRFFKKGGGASAECRKLGVVGEAPAGHRRNRSLSAVEIA</sequence>
<proteinExistence type="inferred from homology"/>
<evidence type="ECO:0000256" key="2">
    <source>
        <dbReference type="ARBA" id="ARBA00022786"/>
    </source>
</evidence>
<dbReference type="Pfam" id="PF03000">
    <property type="entry name" value="NPH3"/>
    <property type="match status" value="1"/>
</dbReference>
<evidence type="ECO:0000313" key="7">
    <source>
        <dbReference type="EMBL" id="KAJ1697463.1"/>
    </source>
</evidence>
<comment type="caution">
    <text evidence="7">The sequence shown here is derived from an EMBL/GenBank/DDBJ whole genome shotgun (WGS) entry which is preliminary data.</text>
</comment>
<name>A0A9Q0CNW7_9POAL</name>